<comment type="caution">
    <text evidence="2">The sequence shown here is derived from an EMBL/GenBank/DDBJ whole genome shotgun (WGS) entry which is preliminary data.</text>
</comment>
<sequence length="728" mass="79025">DIYFGEGGFDPSVAAHELVHTAQQGVVAASTPTVATPVGGVQRDPKKKKAVDASRTSKVAYRLKAPIRKMNNRVDQRIEARKNGDLEALTSFQRFSSAVLHLPSTIRSHMSSGQKKSEMRQAEREKYTQMGREMLEESRRSNPNATTLIPDRPAPGHILPEGVDPNTYIQELHTGELPKTRTKIPGVSTVMDIRQDVKDKHYGEAVQKAAGAAVNVTDKVYQAMDKVGVMPTPVPIADTHTLVTSGLNAANHHMAVKQLDAVDKKYTGGASREELVERGDHEKLLFHDIAQQAQQHHKIQRNKAIVNAAASGLKVAGTATTISGVAAPVGMALSAAGMAADAGTKIATHHQQKELEKKVVTQVLNLTREQCIKVLLARGVPVTEENIHKLKSGGIRAAGFTTGHRSEVFAHQTQKRAQHIVENADHDPAYRELNMALDPKAKDGKADVDRTAKGMGQKRTRSQVVGDQKPLATQAAQNRAKYAKEESELRAKIKEQEMHVRIASPDSNVPLSNKAQKKREDAKKKLEKLQNELAKCQQRNRQLNIPAPETTPVQIPTPASQPQQTTGAKTSDDTFGYRTRQVTSFDPTGPITPDNENDWLAILYRNIKRLEASGADSPFDRQQLQSYKQQFAEIRAQQMARESGAEQPEVQPAPASPAWSAARPSNAGSSPAAPGILGSARQMARQSAPAAPVWSAARFANAGLSLIAPAAPTPAAEPKKKRSSLGRG</sequence>
<accession>A0A9D2S7A9</accession>
<feature type="compositionally biased region" description="Low complexity" evidence="1">
    <location>
        <begin position="652"/>
        <end position="667"/>
    </location>
</feature>
<feature type="region of interest" description="Disordered" evidence="1">
    <location>
        <begin position="706"/>
        <end position="728"/>
    </location>
</feature>
<evidence type="ECO:0000313" key="2">
    <source>
        <dbReference type="EMBL" id="HJB58606.1"/>
    </source>
</evidence>
<feature type="region of interest" description="Disordered" evidence="1">
    <location>
        <begin position="133"/>
        <end position="159"/>
    </location>
</feature>
<name>A0A9D2S7A9_9FIRM</name>
<evidence type="ECO:0000256" key="1">
    <source>
        <dbReference type="SAM" id="MobiDB-lite"/>
    </source>
</evidence>
<gene>
    <name evidence="2" type="ORF">H9771_02915</name>
</gene>
<feature type="compositionally biased region" description="Polar residues" evidence="1">
    <location>
        <begin position="551"/>
        <end position="569"/>
    </location>
</feature>
<organism evidence="2 3">
    <name type="scientific">Candidatus Faecalibacterium faecipullorum</name>
    <dbReference type="NCBI Taxonomy" id="2838578"/>
    <lineage>
        <taxon>Bacteria</taxon>
        <taxon>Bacillati</taxon>
        <taxon>Bacillota</taxon>
        <taxon>Clostridia</taxon>
        <taxon>Eubacteriales</taxon>
        <taxon>Oscillospiraceae</taxon>
        <taxon>Faecalibacterium</taxon>
    </lineage>
</organism>
<proteinExistence type="predicted"/>
<dbReference type="AlphaFoldDB" id="A0A9D2S7A9"/>
<dbReference type="Proteomes" id="UP000824211">
    <property type="component" value="Unassembled WGS sequence"/>
</dbReference>
<feature type="region of interest" description="Disordered" evidence="1">
    <location>
        <begin position="501"/>
        <end position="526"/>
    </location>
</feature>
<feature type="region of interest" description="Disordered" evidence="1">
    <location>
        <begin position="539"/>
        <end position="575"/>
    </location>
</feature>
<feature type="region of interest" description="Disordered" evidence="1">
    <location>
        <begin position="636"/>
        <end position="692"/>
    </location>
</feature>
<protein>
    <submittedName>
        <fullName evidence="2">DUF4157 domain-containing protein</fullName>
    </submittedName>
</protein>
<reference evidence="2" key="2">
    <citation type="submission" date="2021-04" db="EMBL/GenBank/DDBJ databases">
        <authorList>
            <person name="Gilroy R."/>
        </authorList>
    </citation>
    <scope>NUCLEOTIDE SEQUENCE</scope>
    <source>
        <strain evidence="2">ChiHjej9B8-13557</strain>
    </source>
</reference>
<evidence type="ECO:0000313" key="3">
    <source>
        <dbReference type="Proteomes" id="UP000824211"/>
    </source>
</evidence>
<reference evidence="2" key="1">
    <citation type="journal article" date="2021" name="PeerJ">
        <title>Extensive microbial diversity within the chicken gut microbiome revealed by metagenomics and culture.</title>
        <authorList>
            <person name="Gilroy R."/>
            <person name="Ravi A."/>
            <person name="Getino M."/>
            <person name="Pursley I."/>
            <person name="Horton D.L."/>
            <person name="Alikhan N.F."/>
            <person name="Baker D."/>
            <person name="Gharbi K."/>
            <person name="Hall N."/>
            <person name="Watson M."/>
            <person name="Adriaenssens E.M."/>
            <person name="Foster-Nyarko E."/>
            <person name="Jarju S."/>
            <person name="Secka A."/>
            <person name="Antonio M."/>
            <person name="Oren A."/>
            <person name="Chaudhuri R.R."/>
            <person name="La Ragione R."/>
            <person name="Hildebrand F."/>
            <person name="Pallen M.J."/>
        </authorList>
    </citation>
    <scope>NUCLEOTIDE SEQUENCE</scope>
    <source>
        <strain evidence="2">ChiHjej9B8-13557</strain>
    </source>
</reference>
<feature type="non-terminal residue" evidence="2">
    <location>
        <position position="1"/>
    </location>
</feature>
<feature type="compositionally biased region" description="Basic residues" evidence="1">
    <location>
        <begin position="719"/>
        <end position="728"/>
    </location>
</feature>
<dbReference type="EMBL" id="DWXX01000050">
    <property type="protein sequence ID" value="HJB58606.1"/>
    <property type="molecule type" value="Genomic_DNA"/>
</dbReference>